<reference evidence="2 3" key="1">
    <citation type="submission" date="2013-03" db="EMBL/GenBank/DDBJ databases">
        <title>The Genome Sequence of Exophiala aquamarina CBS 119918.</title>
        <authorList>
            <consortium name="The Broad Institute Genomics Platform"/>
            <person name="Cuomo C."/>
            <person name="de Hoog S."/>
            <person name="Gorbushina A."/>
            <person name="Walker B."/>
            <person name="Young S.K."/>
            <person name="Zeng Q."/>
            <person name="Gargeya S."/>
            <person name="Fitzgerald M."/>
            <person name="Haas B."/>
            <person name="Abouelleil A."/>
            <person name="Allen A.W."/>
            <person name="Alvarado L."/>
            <person name="Arachchi H.M."/>
            <person name="Berlin A.M."/>
            <person name="Chapman S.B."/>
            <person name="Gainer-Dewar J."/>
            <person name="Goldberg J."/>
            <person name="Griggs A."/>
            <person name="Gujja S."/>
            <person name="Hansen M."/>
            <person name="Howarth C."/>
            <person name="Imamovic A."/>
            <person name="Ireland A."/>
            <person name="Larimer J."/>
            <person name="McCowan C."/>
            <person name="Murphy C."/>
            <person name="Pearson M."/>
            <person name="Poon T.W."/>
            <person name="Priest M."/>
            <person name="Roberts A."/>
            <person name="Saif S."/>
            <person name="Shea T."/>
            <person name="Sisk P."/>
            <person name="Sykes S."/>
            <person name="Wortman J."/>
            <person name="Nusbaum C."/>
            <person name="Birren B."/>
        </authorList>
    </citation>
    <scope>NUCLEOTIDE SEQUENCE [LARGE SCALE GENOMIC DNA]</scope>
    <source>
        <strain evidence="2 3">CBS 119918</strain>
    </source>
</reference>
<organism evidence="2 3">
    <name type="scientific">Exophiala aquamarina CBS 119918</name>
    <dbReference type="NCBI Taxonomy" id="1182545"/>
    <lineage>
        <taxon>Eukaryota</taxon>
        <taxon>Fungi</taxon>
        <taxon>Dikarya</taxon>
        <taxon>Ascomycota</taxon>
        <taxon>Pezizomycotina</taxon>
        <taxon>Eurotiomycetes</taxon>
        <taxon>Chaetothyriomycetidae</taxon>
        <taxon>Chaetothyriales</taxon>
        <taxon>Herpotrichiellaceae</taxon>
        <taxon>Exophiala</taxon>
    </lineage>
</organism>
<feature type="transmembrane region" description="Helical" evidence="1">
    <location>
        <begin position="37"/>
        <end position="57"/>
    </location>
</feature>
<dbReference type="VEuPathDB" id="FungiDB:A1O9_12759"/>
<dbReference type="Proteomes" id="UP000027920">
    <property type="component" value="Unassembled WGS sequence"/>
</dbReference>
<keyword evidence="3" id="KW-1185">Reference proteome</keyword>
<protein>
    <submittedName>
        <fullName evidence="2">Uncharacterized protein</fullName>
    </submittedName>
</protein>
<keyword evidence="1" id="KW-0472">Membrane</keyword>
<dbReference type="EMBL" id="AMGV01000027">
    <property type="protein sequence ID" value="KEF51145.1"/>
    <property type="molecule type" value="Genomic_DNA"/>
</dbReference>
<accession>A0A072P692</accession>
<comment type="caution">
    <text evidence="2">The sequence shown here is derived from an EMBL/GenBank/DDBJ whole genome shotgun (WGS) entry which is preliminary data.</text>
</comment>
<dbReference type="OrthoDB" id="4159415at2759"/>
<dbReference type="AlphaFoldDB" id="A0A072P692"/>
<dbReference type="HOGENOM" id="CLU_2291407_0_0_1"/>
<name>A0A072P692_9EURO</name>
<gene>
    <name evidence="2" type="ORF">A1O9_12759</name>
</gene>
<evidence type="ECO:0000313" key="3">
    <source>
        <dbReference type="Proteomes" id="UP000027920"/>
    </source>
</evidence>
<sequence>MNTAPLISRRFVVGMGPRLTAPVRYSSTAMKPRERTFMRAVFTTGTVVTATGVLYAATRSGGRVGTRYAKKNSSLDSSKWFLEGADVNKWLVGKAR</sequence>
<keyword evidence="1" id="KW-1133">Transmembrane helix</keyword>
<evidence type="ECO:0000313" key="2">
    <source>
        <dbReference type="EMBL" id="KEF51145.1"/>
    </source>
</evidence>
<proteinExistence type="predicted"/>
<dbReference type="RefSeq" id="XP_013253735.1">
    <property type="nucleotide sequence ID" value="XM_013398281.1"/>
</dbReference>
<evidence type="ECO:0000256" key="1">
    <source>
        <dbReference type="SAM" id="Phobius"/>
    </source>
</evidence>
<dbReference type="GeneID" id="25287653"/>
<keyword evidence="1" id="KW-0812">Transmembrane</keyword>